<dbReference type="AlphaFoldDB" id="A0A4Q7TXP1"/>
<comment type="caution">
    <text evidence="3">The sequence shown here is derived from an EMBL/GenBank/DDBJ whole genome shotgun (WGS) entry which is preliminary data.</text>
</comment>
<dbReference type="Proteomes" id="UP000291832">
    <property type="component" value="Unassembled WGS sequence"/>
</dbReference>
<keyword evidence="4" id="KW-1185">Reference proteome</keyword>
<proteinExistence type="predicted"/>
<feature type="signal peptide" evidence="2">
    <location>
        <begin position="1"/>
        <end position="28"/>
    </location>
</feature>
<sequence>MTRRFTPVRGRGAAAAAALALLMLPLSACSIAIPGLPGSGGSSAGSGSGGSGGGTSEAAASGSKCQVASAAIDRVTSEAAQSGPQLIADALAGEPVDAGALVDPVIEALDAASASITDPAVLAALGEAQTEWSGLATDIAALGAPDLAGLTSGDLSKLGALQEYGGELTALFSQRLPALQETGARLQEACAAE</sequence>
<dbReference type="OrthoDB" id="4990799at2"/>
<evidence type="ECO:0000313" key="4">
    <source>
        <dbReference type="Proteomes" id="UP000291832"/>
    </source>
</evidence>
<evidence type="ECO:0000256" key="2">
    <source>
        <dbReference type="SAM" id="SignalP"/>
    </source>
</evidence>
<keyword evidence="2" id="KW-0732">Signal</keyword>
<organism evidence="3 4">
    <name type="scientific">Leucobacter luti</name>
    <dbReference type="NCBI Taxonomy" id="340320"/>
    <lineage>
        <taxon>Bacteria</taxon>
        <taxon>Bacillati</taxon>
        <taxon>Actinomycetota</taxon>
        <taxon>Actinomycetes</taxon>
        <taxon>Micrococcales</taxon>
        <taxon>Microbacteriaceae</taxon>
        <taxon>Leucobacter</taxon>
    </lineage>
</organism>
<protein>
    <submittedName>
        <fullName evidence="3">Uncharacterized protein</fullName>
    </submittedName>
</protein>
<feature type="region of interest" description="Disordered" evidence="1">
    <location>
        <begin position="40"/>
        <end position="59"/>
    </location>
</feature>
<name>A0A4Q7TXP1_9MICO</name>
<accession>A0A4Q7TXP1</accession>
<dbReference type="RefSeq" id="WP_130453606.1">
    <property type="nucleotide sequence ID" value="NZ_QYAG01000001.1"/>
</dbReference>
<evidence type="ECO:0000313" key="3">
    <source>
        <dbReference type="EMBL" id="RZT65955.1"/>
    </source>
</evidence>
<evidence type="ECO:0000256" key="1">
    <source>
        <dbReference type="SAM" id="MobiDB-lite"/>
    </source>
</evidence>
<dbReference type="EMBL" id="SHKI01000004">
    <property type="protein sequence ID" value="RZT65955.1"/>
    <property type="molecule type" value="Genomic_DNA"/>
</dbReference>
<feature type="compositionally biased region" description="Gly residues" evidence="1">
    <location>
        <begin position="40"/>
        <end position="55"/>
    </location>
</feature>
<feature type="chain" id="PRO_5039545874" evidence="2">
    <location>
        <begin position="29"/>
        <end position="193"/>
    </location>
</feature>
<reference evidence="3 4" key="1">
    <citation type="journal article" date="2015" name="Stand. Genomic Sci.">
        <title>Genomic Encyclopedia of Bacterial and Archaeal Type Strains, Phase III: the genomes of soil and plant-associated and newly described type strains.</title>
        <authorList>
            <person name="Whitman W.B."/>
            <person name="Woyke T."/>
            <person name="Klenk H.P."/>
            <person name="Zhou Y."/>
            <person name="Lilburn T.G."/>
            <person name="Beck B.J."/>
            <person name="De Vos P."/>
            <person name="Vandamme P."/>
            <person name="Eisen J.A."/>
            <person name="Garrity G."/>
            <person name="Hugenholtz P."/>
            <person name="Kyrpides N.C."/>
        </authorList>
    </citation>
    <scope>NUCLEOTIDE SEQUENCE [LARGE SCALE GENOMIC DNA]</scope>
    <source>
        <strain evidence="3 4">RF6</strain>
    </source>
</reference>
<gene>
    <name evidence="3" type="ORF">EV139_1379</name>
</gene>